<evidence type="ECO:0000313" key="1">
    <source>
        <dbReference type="EMBL" id="KIR21639.1"/>
    </source>
</evidence>
<reference evidence="1 2" key="1">
    <citation type="submission" date="2015-01" db="EMBL/GenBank/DDBJ databases">
        <title>Genome sequence of the beneficial rhizobacterium Pseudomonas fluorescens 2-79.</title>
        <authorList>
            <person name="Thuermer A."/>
            <person name="Daniel R."/>
        </authorList>
    </citation>
    <scope>NUCLEOTIDE SEQUENCE [LARGE SCALE GENOMIC DNA]</scope>
    <source>
        <strain evidence="1 2">2-79</strain>
    </source>
</reference>
<evidence type="ECO:0008006" key="3">
    <source>
        <dbReference type="Google" id="ProtNLM"/>
    </source>
</evidence>
<comment type="caution">
    <text evidence="1">The sequence shown here is derived from an EMBL/GenBank/DDBJ whole genome shotgun (WGS) entry which is preliminary data.</text>
</comment>
<name>A0A0D0THU6_PSEFL</name>
<dbReference type="RefSeq" id="WP_043049213.1">
    <property type="nucleotide sequence ID" value="NZ_JXCQ01000022.1"/>
</dbReference>
<dbReference type="PATRIC" id="fig|294.125.peg.2911"/>
<evidence type="ECO:0000313" key="2">
    <source>
        <dbReference type="Proteomes" id="UP000032210"/>
    </source>
</evidence>
<dbReference type="InterPro" id="IPR049757">
    <property type="entry name" value="T3SS_HrpP-like_C"/>
</dbReference>
<protein>
    <recommendedName>
        <fullName evidence="3">Flagellar hook-length control protein FliK</fullName>
    </recommendedName>
</protein>
<dbReference type="AlphaFoldDB" id="A0A0D0THU6"/>
<dbReference type="CDD" id="cd17468">
    <property type="entry name" value="T3SS_HrpP_C"/>
    <property type="match status" value="1"/>
</dbReference>
<proteinExistence type="predicted"/>
<dbReference type="Proteomes" id="UP000032210">
    <property type="component" value="Unassembled WGS sequence"/>
</dbReference>
<gene>
    <name evidence="1" type="ORF">PFLU3_28330</name>
</gene>
<accession>A0A0D0THU6</accession>
<organism evidence="1 2">
    <name type="scientific">Pseudomonas fluorescens</name>
    <dbReference type="NCBI Taxonomy" id="294"/>
    <lineage>
        <taxon>Bacteria</taxon>
        <taxon>Pseudomonadati</taxon>
        <taxon>Pseudomonadota</taxon>
        <taxon>Gammaproteobacteria</taxon>
        <taxon>Pseudomonadales</taxon>
        <taxon>Pseudomonadaceae</taxon>
        <taxon>Pseudomonas</taxon>
    </lineage>
</organism>
<sequence length="152" mass="16617">MKQVSDRPAERPRLREAREDLEWGKAGVVPAELTRLFAQLWSDDGDGSGANASLSGTKGLDSVAMIQVLAEQLAPRIQAVSQRPLQAVLYLPRLGRINARVCREQGAWSIGLEAQEEATARWLSDVRQPCEDRLAVQLGQPVSLHLSTVGHA</sequence>
<dbReference type="EMBL" id="JXCQ01000022">
    <property type="protein sequence ID" value="KIR21639.1"/>
    <property type="molecule type" value="Genomic_DNA"/>
</dbReference>